<dbReference type="PANTHER" id="PTHR22946:SF0">
    <property type="entry name" value="DIENELACTONE HYDROLASE DOMAIN-CONTAINING PROTEIN"/>
    <property type="match status" value="1"/>
</dbReference>
<proteinExistence type="predicted"/>
<dbReference type="GeneID" id="20228568"/>
<feature type="chain" id="PRO_5003261039" description="peptidylprolyl isomerase" evidence="2">
    <location>
        <begin position="21"/>
        <end position="1635"/>
    </location>
</feature>
<dbReference type="InParanoid" id="F0YGD3"/>
<dbReference type="SUPFAM" id="SSF101690">
    <property type="entry name" value="PAZ domain"/>
    <property type="match status" value="1"/>
</dbReference>
<dbReference type="InterPro" id="IPR046357">
    <property type="entry name" value="PPIase_dom_sf"/>
</dbReference>
<evidence type="ECO:0000256" key="1">
    <source>
        <dbReference type="PROSITE-ProRule" id="PRU00277"/>
    </source>
</evidence>
<dbReference type="PROSITE" id="PS51318">
    <property type="entry name" value="TAT"/>
    <property type="match status" value="1"/>
</dbReference>
<dbReference type="Pfam" id="PF01738">
    <property type="entry name" value="DLH"/>
    <property type="match status" value="1"/>
</dbReference>
<dbReference type="GO" id="GO:0003755">
    <property type="term" value="F:peptidyl-prolyl cis-trans isomerase activity"/>
    <property type="evidence" value="ECO:0007669"/>
    <property type="project" value="UniProtKB-KW"/>
</dbReference>
<keyword evidence="2" id="KW-0732">Signal</keyword>
<dbReference type="PANTHER" id="PTHR22946">
    <property type="entry name" value="DIENELACTONE HYDROLASE DOMAIN-CONTAINING PROTEIN-RELATED"/>
    <property type="match status" value="1"/>
</dbReference>
<dbReference type="SUPFAM" id="SSF54534">
    <property type="entry name" value="FKBP-like"/>
    <property type="match status" value="1"/>
</dbReference>
<dbReference type="KEGG" id="aaf:AURANDRAFT_72130"/>
<gene>
    <name evidence="4" type="ORF">AURANDRAFT_72130</name>
</gene>
<dbReference type="RefSeq" id="XP_009039443.1">
    <property type="nucleotide sequence ID" value="XM_009041195.1"/>
</dbReference>
<feature type="signal peptide" evidence="2">
    <location>
        <begin position="1"/>
        <end position="20"/>
    </location>
</feature>
<dbReference type="PROSITE" id="PS50059">
    <property type="entry name" value="FKBP_PPIASE"/>
    <property type="match status" value="1"/>
</dbReference>
<dbReference type="Pfam" id="PF00254">
    <property type="entry name" value="FKBP_C"/>
    <property type="match status" value="1"/>
</dbReference>
<evidence type="ECO:0000259" key="3">
    <source>
        <dbReference type="PROSITE" id="PS50059"/>
    </source>
</evidence>
<organism evidence="5">
    <name type="scientific">Aureococcus anophagefferens</name>
    <name type="common">Harmful bloom alga</name>
    <dbReference type="NCBI Taxonomy" id="44056"/>
    <lineage>
        <taxon>Eukaryota</taxon>
        <taxon>Sar</taxon>
        <taxon>Stramenopiles</taxon>
        <taxon>Ochrophyta</taxon>
        <taxon>Pelagophyceae</taxon>
        <taxon>Pelagomonadales</taxon>
        <taxon>Pelagomonadaceae</taxon>
        <taxon>Aureococcus</taxon>
    </lineage>
</organism>
<evidence type="ECO:0000313" key="5">
    <source>
        <dbReference type="Proteomes" id="UP000002729"/>
    </source>
</evidence>
<keyword evidence="5" id="KW-1185">Reference proteome</keyword>
<dbReference type="SUPFAM" id="SSF53474">
    <property type="entry name" value="alpha/beta-Hydrolases"/>
    <property type="match status" value="1"/>
</dbReference>
<dbReference type="InterPro" id="IPR050261">
    <property type="entry name" value="FrsA_esterase"/>
</dbReference>
<dbReference type="InterPro" id="IPR029058">
    <property type="entry name" value="AB_hydrolase_fold"/>
</dbReference>
<dbReference type="Gene3D" id="3.10.50.40">
    <property type="match status" value="1"/>
</dbReference>
<feature type="domain" description="PPIase FKBP-type" evidence="3">
    <location>
        <begin position="82"/>
        <end position="176"/>
    </location>
</feature>
<sequence>MMRLMHCVSMLRSFVRGLSAAALAAPPAAAFAAPRAATAAPVGSAAPPAAAPSEASAGVVELPSGVRYRAVSEGRGAVPAKGDVVAVRLRGLPPDGRAFRVGSVVSRTTIDGPVTPAVDIAVARMRAGERGLVVAPPDSAYPRGLSIAQTRAAGLSGLWIPSDETLRYEIKLLRCLEVARAFPSLAEPAAALLPPEVVAASTACLLGLSLYLGPDWLLAPLGLESQIRPGRETSYALGKVLLERNSTFLAERAAGYAAEPPPELRFATAAVYGALGAAAQAALVAALGSASYVGAWAVCAALAGVVYEVGRPQPLSRDVADARESFESSFEDFAERRFDYSTSAATNTIEIVRAFRRSVGKYRSADASVADVQIERLAKTWWRQRGGVVTSTGFLKGVKLKAEADVFERGGFAAQLAAHFLLALALFSVGVGARGVDWVSSTSSHLASAARAHVDGLLVSWETMLPEWWRGWLFGLLTAALLMDVVAVGGDAAAGRGAGTAADPRRARDDAWAALLRARWLEDPRLKSHLAAAKLPPPKEPRRLAYASAGGATLHGEVFVSPDLEARKGALPGVVLFHTAAGPRDLFLSWKAEVLAARGCCVLVADLFGDANGDGWDGAWAAAPRAELRDPAVLLDRAVAAVTALRALEPVDGSKCACLGWCLGGRAAAALAAASPEGLKAAVSFHGVFDAAVVEAAAAGRRDAPSCALLILSGSDDPFVPDLDGAVAALAAAGVPYETHVYGGAKHGFTNPAQALNDNAAFAYDDKAATGAWALAEGALHNDTRNEKRIVVATNHRRLVSHAPDTMIFAYHVCNVSEKTAPPVVEAGAENAPPASAVAPAAAGSAAPAASQAAPIALGDANTTPSTAANTAPLTVAADTAPSTAAHESGVAAAAQRARRKVPEARKRKNANGVDRVKRYHGLPLLYDGESKLFSSVDVRSIVASEPGRRAGSFVVAAPAPGGRRGWLEEAGLGRGSGLAMIDIALRAQFERGGFHALGGGEFVGARAVQPLNKYGRVDDELARRLVELGCELRVGVALTASRLDAGLCVNYDLMARLTIKSVNVAELMLGLFGLRGNRPEKLVPDEIKKLHDLLKKKLCEVNRGSRWAGPPEIIQLARKLFDPSGTYATADSESFDKGGKPRTVTAHYRIAYGIELQYPWLPLLAVDCGAVRVRCRDEHGADVLDQNGRPTFDVAKENGKAMRKRIHFPPELLQLVEHQKHSANEAELLRTAVCKIPKCKLAESNRLLGDAGLVGADDQSLLSSVGLALSRPLAVRGRVLDPPIVAFKDRVRRDADGRPQTWYVKASTHVRNGEALPPQNNAYEFFDVKNTDADVQRWLVLDVTGHFLPRQAIAEFFDLVGRSLCDRGLKYWPEWDYHMINPRDIENFVRDLGAKSARARPDYVTPIIIKDKTKAMSPSKPYDRLKKAFGGKVMTGCVGIETIQKQRAGSAELSKLATSLANNIVGKLGVVVKRTFPAAPNLQGGGAFPPERLPESSAAHPLLKEKTLLVSVHVEQGGGAFCQNVSSFVSMVAAKTEFCDEFIERHAPVEPGADIASALTRPFGEIVYGFLELFEKSADQMMAVRYPKANCAVRKPVPLYIAKLAATRLQRLQNAGMPDDELTRINDVPGYFFY</sequence>
<protein>
    <recommendedName>
        <fullName evidence="1">peptidylprolyl isomerase</fullName>
        <ecNumber evidence="1">5.2.1.8</ecNumber>
    </recommendedName>
</protein>
<dbReference type="InterPro" id="IPR002925">
    <property type="entry name" value="Dienelactn_hydro"/>
</dbReference>
<dbReference type="InterPro" id="IPR036085">
    <property type="entry name" value="PAZ_dom_sf"/>
</dbReference>
<reference evidence="4 5" key="1">
    <citation type="journal article" date="2011" name="Proc. Natl. Acad. Sci. U.S.A.">
        <title>Niche of harmful alga Aureococcus anophagefferens revealed through ecogenomics.</title>
        <authorList>
            <person name="Gobler C.J."/>
            <person name="Berry D.L."/>
            <person name="Dyhrman S.T."/>
            <person name="Wilhelm S.W."/>
            <person name="Salamov A."/>
            <person name="Lobanov A.V."/>
            <person name="Zhang Y."/>
            <person name="Collier J.L."/>
            <person name="Wurch L.L."/>
            <person name="Kustka A.B."/>
            <person name="Dill B.D."/>
            <person name="Shah M."/>
            <person name="VerBerkmoes N.C."/>
            <person name="Kuo A."/>
            <person name="Terry A."/>
            <person name="Pangilinan J."/>
            <person name="Lindquist E.A."/>
            <person name="Lucas S."/>
            <person name="Paulsen I.T."/>
            <person name="Hattenrath-Lehmann T.K."/>
            <person name="Talmage S.C."/>
            <person name="Walker E.A."/>
            <person name="Koch F."/>
            <person name="Burson A.M."/>
            <person name="Marcoval M.A."/>
            <person name="Tang Y.Z."/>
            <person name="Lecleir G.R."/>
            <person name="Coyne K.J."/>
            <person name="Berg G.M."/>
            <person name="Bertrand E.M."/>
            <person name="Saito M.A."/>
            <person name="Gladyshev V.N."/>
            <person name="Grigoriev I.V."/>
        </authorList>
    </citation>
    <scope>NUCLEOTIDE SEQUENCE [LARGE SCALE GENOMIC DNA]</scope>
    <source>
        <strain evidence="5">CCMP 1984</strain>
    </source>
</reference>
<dbReference type="eggNOG" id="ENOG502S5R1">
    <property type="taxonomic scope" value="Eukaryota"/>
</dbReference>
<keyword evidence="1" id="KW-0413">Isomerase</keyword>
<evidence type="ECO:0000313" key="4">
    <source>
        <dbReference type="EMBL" id="EGB05901.1"/>
    </source>
</evidence>
<dbReference type="EC" id="5.2.1.8" evidence="1"/>
<dbReference type="Gene3D" id="2.170.260.10">
    <property type="entry name" value="paz domain"/>
    <property type="match status" value="1"/>
</dbReference>
<dbReference type="InterPro" id="IPR006311">
    <property type="entry name" value="TAT_signal"/>
</dbReference>
<dbReference type="Gene3D" id="3.40.50.1820">
    <property type="entry name" value="alpha/beta hydrolase"/>
    <property type="match status" value="1"/>
</dbReference>
<dbReference type="OrthoDB" id="17560at2759"/>
<dbReference type="InterPro" id="IPR001179">
    <property type="entry name" value="PPIase_FKBP_dom"/>
</dbReference>
<dbReference type="GO" id="GO:0016787">
    <property type="term" value="F:hydrolase activity"/>
    <property type="evidence" value="ECO:0007669"/>
    <property type="project" value="InterPro"/>
</dbReference>
<accession>F0YGD3</accession>
<comment type="catalytic activity">
    <reaction evidence="1">
        <text>[protein]-peptidylproline (omega=180) = [protein]-peptidylproline (omega=0)</text>
        <dbReference type="Rhea" id="RHEA:16237"/>
        <dbReference type="Rhea" id="RHEA-COMP:10747"/>
        <dbReference type="Rhea" id="RHEA-COMP:10748"/>
        <dbReference type="ChEBI" id="CHEBI:83833"/>
        <dbReference type="ChEBI" id="CHEBI:83834"/>
        <dbReference type="EC" id="5.2.1.8"/>
    </reaction>
</comment>
<keyword evidence="1" id="KW-0697">Rotamase</keyword>
<dbReference type="Proteomes" id="UP000002729">
    <property type="component" value="Unassembled WGS sequence"/>
</dbReference>
<name>F0YGD3_AURAN</name>
<evidence type="ECO:0000256" key="2">
    <source>
        <dbReference type="SAM" id="SignalP"/>
    </source>
</evidence>
<dbReference type="EMBL" id="GL833138">
    <property type="protein sequence ID" value="EGB05901.1"/>
    <property type="molecule type" value="Genomic_DNA"/>
</dbReference>